<reference evidence="7 8" key="1">
    <citation type="submission" date="2017-01" db="EMBL/GenBank/DDBJ databases">
        <authorList>
            <person name="Mah S.A."/>
            <person name="Swanson W.J."/>
            <person name="Moy G.W."/>
            <person name="Vacquier V.D."/>
        </authorList>
    </citation>
    <scope>NUCLEOTIDE SEQUENCE [LARGE SCALE GENOMIC DNA]</scope>
    <source>
        <strain evidence="7 8">NIO-1016</strain>
    </source>
</reference>
<keyword evidence="2 5" id="KW-0812">Transmembrane</keyword>
<comment type="subcellular location">
    <subcellularLocation>
        <location evidence="1">Membrane</location>
    </subcellularLocation>
</comment>
<dbReference type="STRING" id="1017273.SAMN05443094_104205"/>
<proteinExistence type="predicted"/>
<organism evidence="7 8">
    <name type="scientific">Domibacillus enclensis</name>
    <dbReference type="NCBI Taxonomy" id="1017273"/>
    <lineage>
        <taxon>Bacteria</taxon>
        <taxon>Bacillati</taxon>
        <taxon>Bacillota</taxon>
        <taxon>Bacilli</taxon>
        <taxon>Bacillales</taxon>
        <taxon>Bacillaceae</taxon>
        <taxon>Domibacillus</taxon>
    </lineage>
</organism>
<dbReference type="GO" id="GO:0016020">
    <property type="term" value="C:membrane"/>
    <property type="evidence" value="ECO:0007669"/>
    <property type="project" value="UniProtKB-SubCell"/>
</dbReference>
<evidence type="ECO:0000313" key="6">
    <source>
        <dbReference type="EMBL" id="OXS77971.1"/>
    </source>
</evidence>
<dbReference type="Proteomes" id="UP000186385">
    <property type="component" value="Unassembled WGS sequence"/>
</dbReference>
<dbReference type="NCBIfam" id="TIGR01592">
    <property type="entry name" value="holin_SPP1"/>
    <property type="match status" value="1"/>
</dbReference>
<dbReference type="Proteomes" id="UP000215545">
    <property type="component" value="Unassembled WGS sequence"/>
</dbReference>
<reference evidence="9" key="2">
    <citation type="submission" date="2017-03" db="EMBL/GenBank/DDBJ databases">
        <title>Bacillus sp. V-88(T) DSM27956, whole genome shotgun sequencing project.</title>
        <authorList>
            <person name="Dastager S.G."/>
            <person name="Neurgaonkar P.S."/>
            <person name="Dharne M.S."/>
        </authorList>
    </citation>
    <scope>NUCLEOTIDE SEQUENCE [LARGE SCALE GENOMIC DNA]</scope>
    <source>
        <strain evidence="9">DSM 25145</strain>
    </source>
</reference>
<name>A0A1N6WLH2_9BACI</name>
<sequence length="80" mass="8854">MKNIDNGTIVRTVVLFVALINQMVVAAGYSPLPFNDAQVEFAVSTFITAAAATVAWWKNNNVTRRARQQAAMLKREEDAQ</sequence>
<feature type="transmembrane region" description="Helical" evidence="5">
    <location>
        <begin position="38"/>
        <end position="57"/>
    </location>
</feature>
<evidence type="ECO:0000313" key="9">
    <source>
        <dbReference type="Proteomes" id="UP000215545"/>
    </source>
</evidence>
<evidence type="ECO:0000313" key="7">
    <source>
        <dbReference type="EMBL" id="SIQ90846.1"/>
    </source>
</evidence>
<feature type="transmembrane region" description="Helical" evidence="5">
    <location>
        <begin position="12"/>
        <end position="32"/>
    </location>
</feature>
<gene>
    <name evidence="6" type="ORF">B1B05_10215</name>
    <name evidence="7" type="ORF">SAMN05443094_104205</name>
</gene>
<evidence type="ECO:0000256" key="3">
    <source>
        <dbReference type="ARBA" id="ARBA00022989"/>
    </source>
</evidence>
<evidence type="ECO:0000313" key="8">
    <source>
        <dbReference type="Proteomes" id="UP000186385"/>
    </source>
</evidence>
<dbReference type="EMBL" id="FTLX01000004">
    <property type="protein sequence ID" value="SIQ90846.1"/>
    <property type="molecule type" value="Genomic_DNA"/>
</dbReference>
<dbReference type="EMBL" id="MWSK01000004">
    <property type="protein sequence ID" value="OXS77971.1"/>
    <property type="molecule type" value="Genomic_DNA"/>
</dbReference>
<dbReference type="RefSeq" id="WP_045850500.1">
    <property type="nucleotide sequence ID" value="NZ_FTLX01000004.1"/>
</dbReference>
<evidence type="ECO:0000256" key="1">
    <source>
        <dbReference type="ARBA" id="ARBA00004370"/>
    </source>
</evidence>
<evidence type="ECO:0000256" key="4">
    <source>
        <dbReference type="ARBA" id="ARBA00023136"/>
    </source>
</evidence>
<reference evidence="6" key="3">
    <citation type="submission" date="2017-03" db="EMBL/GenBank/DDBJ databases">
        <authorList>
            <person name="Dastager S.G."/>
            <person name="Neurgaonkar P.S."/>
            <person name="Dharne M.S."/>
        </authorList>
    </citation>
    <scope>NUCLEOTIDE SEQUENCE</scope>
    <source>
        <strain evidence="6">DSM 25145</strain>
    </source>
</reference>
<accession>A0A1N6WLH2</accession>
<evidence type="ECO:0000256" key="5">
    <source>
        <dbReference type="SAM" id="Phobius"/>
    </source>
</evidence>
<dbReference type="AlphaFoldDB" id="A0A1N6WLH2"/>
<keyword evidence="4 5" id="KW-0472">Membrane</keyword>
<dbReference type="OrthoDB" id="2405362at2"/>
<dbReference type="Pfam" id="PF04688">
    <property type="entry name" value="Holin_SPP1"/>
    <property type="match status" value="1"/>
</dbReference>
<evidence type="ECO:0000256" key="2">
    <source>
        <dbReference type="ARBA" id="ARBA00022692"/>
    </source>
</evidence>
<keyword evidence="3 5" id="KW-1133">Transmembrane helix</keyword>
<protein>
    <submittedName>
        <fullName evidence="7">Holin, SPP1 family</fullName>
    </submittedName>
    <submittedName>
        <fullName evidence="6">Phage holin</fullName>
    </submittedName>
</protein>
<dbReference type="InterPro" id="IPR006479">
    <property type="entry name" value="Holin"/>
</dbReference>
<keyword evidence="9" id="KW-1185">Reference proteome</keyword>